<evidence type="ECO:0000256" key="10">
    <source>
        <dbReference type="ARBA" id="ARBA00034846"/>
    </source>
</evidence>
<evidence type="ECO:0000256" key="2">
    <source>
        <dbReference type="ARBA" id="ARBA00004477"/>
    </source>
</evidence>
<accession>A0A811ZC93</accession>
<dbReference type="Pfam" id="PF09767">
    <property type="entry name" value="DUF2053"/>
    <property type="match status" value="1"/>
</dbReference>
<feature type="transmembrane region" description="Helical" evidence="13">
    <location>
        <begin position="122"/>
        <end position="144"/>
    </location>
</feature>
<gene>
    <name evidence="14" type="ORF">NYPRO_LOCUS19154</name>
</gene>
<dbReference type="PANTHER" id="PTHR12869">
    <property type="entry name" value="SMALL SEVEN TRANSMEMBRANE DOMAIN-CONTAINING PROTEIN"/>
    <property type="match status" value="1"/>
</dbReference>
<dbReference type="AlphaFoldDB" id="A0A811ZC93"/>
<keyword evidence="6" id="KW-0256">Endoplasmic reticulum</keyword>
<evidence type="ECO:0000256" key="6">
    <source>
        <dbReference type="ARBA" id="ARBA00022824"/>
    </source>
</evidence>
<organism evidence="14 15">
    <name type="scientific">Nyctereutes procyonoides</name>
    <name type="common">Raccoon dog</name>
    <name type="synonym">Canis procyonoides</name>
    <dbReference type="NCBI Taxonomy" id="34880"/>
    <lineage>
        <taxon>Eukaryota</taxon>
        <taxon>Metazoa</taxon>
        <taxon>Chordata</taxon>
        <taxon>Craniata</taxon>
        <taxon>Vertebrata</taxon>
        <taxon>Euteleostomi</taxon>
        <taxon>Mammalia</taxon>
        <taxon>Eutheria</taxon>
        <taxon>Laurasiatheria</taxon>
        <taxon>Carnivora</taxon>
        <taxon>Caniformia</taxon>
        <taxon>Canidae</taxon>
        <taxon>Nyctereutes</taxon>
    </lineage>
</organism>
<sequence length="148" mass="17479">MTLFHFGNDFTLAYFPYFITYKQKCAQTRVTYLFMQLCKMLFLTTFFPTWEGSIYDFLGGMEFDWKYIQKSLDTNIISLVHYIISYAQVWMITCYNLYCTFQPAIFLLMFFNVHEAFIMETFIHLSMVTGLLALSTLAPCVTIVNMHS</sequence>
<evidence type="ECO:0000256" key="8">
    <source>
        <dbReference type="ARBA" id="ARBA00023136"/>
    </source>
</evidence>
<comment type="caution">
    <text evidence="14">The sequence shown here is derived from an EMBL/GenBank/DDBJ whole genome shotgun (WGS) entry which is preliminary data.</text>
</comment>
<evidence type="ECO:0000313" key="15">
    <source>
        <dbReference type="Proteomes" id="UP000645828"/>
    </source>
</evidence>
<reference evidence="14" key="1">
    <citation type="submission" date="2020-12" db="EMBL/GenBank/DDBJ databases">
        <authorList>
            <consortium name="Molecular Ecology Group"/>
        </authorList>
    </citation>
    <scope>NUCLEOTIDE SEQUENCE</scope>
    <source>
        <strain evidence="14">TBG_1078</strain>
    </source>
</reference>
<dbReference type="PANTHER" id="PTHR12869:SF0">
    <property type="entry name" value="BOS COMPLEX SUBUNIT TMEM147"/>
    <property type="match status" value="1"/>
</dbReference>
<comment type="subcellular location">
    <subcellularLocation>
        <location evidence="3">Cell membrane</location>
        <topology evidence="3">Multi-pass membrane protein</topology>
    </subcellularLocation>
    <subcellularLocation>
        <location evidence="2">Endoplasmic reticulum membrane</location>
        <topology evidence="2">Multi-pass membrane protein</topology>
    </subcellularLocation>
    <subcellularLocation>
        <location evidence="1">Nucleus membrane</location>
        <topology evidence="1">Multi-pass membrane protein</topology>
    </subcellularLocation>
</comment>
<keyword evidence="4" id="KW-1003">Cell membrane</keyword>
<evidence type="ECO:0000256" key="13">
    <source>
        <dbReference type="SAM" id="Phobius"/>
    </source>
</evidence>
<evidence type="ECO:0000256" key="1">
    <source>
        <dbReference type="ARBA" id="ARBA00004232"/>
    </source>
</evidence>
<dbReference type="Proteomes" id="UP000645828">
    <property type="component" value="Unassembled WGS sequence"/>
</dbReference>
<evidence type="ECO:0000256" key="5">
    <source>
        <dbReference type="ARBA" id="ARBA00022692"/>
    </source>
</evidence>
<keyword evidence="5 13" id="KW-0812">Transmembrane</keyword>
<feature type="transmembrane region" description="Helical" evidence="13">
    <location>
        <begin position="30"/>
        <end position="50"/>
    </location>
</feature>
<evidence type="ECO:0000256" key="7">
    <source>
        <dbReference type="ARBA" id="ARBA00022989"/>
    </source>
</evidence>
<proteinExistence type="inferred from homology"/>
<dbReference type="EMBL" id="CAJHUB010000762">
    <property type="protein sequence ID" value="CAD7686361.1"/>
    <property type="molecule type" value="Genomic_DNA"/>
</dbReference>
<evidence type="ECO:0000256" key="12">
    <source>
        <dbReference type="ARBA" id="ARBA00045811"/>
    </source>
</evidence>
<dbReference type="InterPro" id="IPR019164">
    <property type="entry name" value="TMEM147"/>
</dbReference>
<evidence type="ECO:0000256" key="9">
    <source>
        <dbReference type="ARBA" id="ARBA00034739"/>
    </source>
</evidence>
<evidence type="ECO:0000313" key="14">
    <source>
        <dbReference type="EMBL" id="CAD7686361.1"/>
    </source>
</evidence>
<keyword evidence="7 13" id="KW-1133">Transmembrane helix</keyword>
<dbReference type="GO" id="GO:0031965">
    <property type="term" value="C:nuclear membrane"/>
    <property type="evidence" value="ECO:0007669"/>
    <property type="project" value="UniProtKB-SubCell"/>
</dbReference>
<evidence type="ECO:0000256" key="3">
    <source>
        <dbReference type="ARBA" id="ARBA00004651"/>
    </source>
</evidence>
<keyword evidence="15" id="KW-1185">Reference proteome</keyword>
<name>A0A811ZC93_NYCPR</name>
<feature type="transmembrane region" description="Helical" evidence="13">
    <location>
        <begin position="89"/>
        <end position="110"/>
    </location>
</feature>
<keyword evidence="8 13" id="KW-0472">Membrane</keyword>
<comment type="similarity">
    <text evidence="9">Belongs to the TMEM147 family.</text>
</comment>
<dbReference type="GO" id="GO:0005886">
    <property type="term" value="C:plasma membrane"/>
    <property type="evidence" value="ECO:0007669"/>
    <property type="project" value="UniProtKB-SubCell"/>
</dbReference>
<comment type="function">
    <text evidence="12">Component of the multi-pass translocon (MPT) complex that mediates insertion of multi-pass membrane proteins into the lipid bilayer of membranes. The MPT complex takes over after the SEC61 complex: following membrane insertion of the first few transmembrane segments of proteins by the SEC61 complex, the MPT complex occludes the lateral gate of the SEC61 complex to promote insertion of subsequent transmembrane regions. Also acts as a negative regulator of CHRM3 function, most likely by interfering with its trafficking to the cell membrane. Negatively regulates CHRM3-mediated calcium mobilization and activation of RPS6KA1/p90RSK activity. Regulates LBR localization to the nucleus inner membrane.</text>
</comment>
<evidence type="ECO:0000256" key="11">
    <source>
        <dbReference type="ARBA" id="ARBA00034899"/>
    </source>
</evidence>
<dbReference type="GO" id="GO:0005789">
    <property type="term" value="C:endoplasmic reticulum membrane"/>
    <property type="evidence" value="ECO:0007669"/>
    <property type="project" value="UniProtKB-SubCell"/>
</dbReference>
<protein>
    <recommendedName>
        <fullName evidence="10">BOS complex subunit TMEM147</fullName>
    </recommendedName>
    <alternativeName>
        <fullName evidence="11">Transmembrane protein 147</fullName>
    </alternativeName>
</protein>
<evidence type="ECO:0000256" key="4">
    <source>
        <dbReference type="ARBA" id="ARBA00022475"/>
    </source>
</evidence>